<reference evidence="3" key="3">
    <citation type="submission" date="2025-04" db="UniProtKB">
        <authorList>
            <consortium name="RefSeq"/>
        </authorList>
    </citation>
    <scope>IDENTIFICATION</scope>
    <source>
        <strain evidence="3">CBS 781.70</strain>
    </source>
</reference>
<name>A0A6G1GB51_9PEZI</name>
<sequence>MEGHQSVTHSACDGARGDRAEIQFPNYDFQDTQPEWCKRPSDRRECRCVIVGVVARLRLRITVSHCVLHALSKIGGEGPGRWKDRLDSVVTSPRVLRIEKDCLDCYGQSRIVIGIENVETTELMRMRLESDVPEYQPINSAVEHVRFGQRCHQPSIRCGKIGEIP</sequence>
<dbReference type="EMBL" id="ML975151">
    <property type="protein sequence ID" value="KAF1815318.1"/>
    <property type="molecule type" value="Genomic_DNA"/>
</dbReference>
<protein>
    <submittedName>
        <fullName evidence="1 3">Uncharacterized protein</fullName>
    </submittedName>
</protein>
<organism evidence="1">
    <name type="scientific">Eremomyces bilateralis CBS 781.70</name>
    <dbReference type="NCBI Taxonomy" id="1392243"/>
    <lineage>
        <taxon>Eukaryota</taxon>
        <taxon>Fungi</taxon>
        <taxon>Dikarya</taxon>
        <taxon>Ascomycota</taxon>
        <taxon>Pezizomycotina</taxon>
        <taxon>Dothideomycetes</taxon>
        <taxon>Dothideomycetes incertae sedis</taxon>
        <taxon>Eremomycetales</taxon>
        <taxon>Eremomycetaceae</taxon>
        <taxon>Eremomyces</taxon>
    </lineage>
</organism>
<dbReference type="RefSeq" id="XP_033536949.1">
    <property type="nucleotide sequence ID" value="XM_033674170.1"/>
</dbReference>
<accession>A0A6G1GB51</accession>
<reference evidence="1 3" key="1">
    <citation type="submission" date="2020-01" db="EMBL/GenBank/DDBJ databases">
        <authorList>
            <consortium name="DOE Joint Genome Institute"/>
            <person name="Haridas S."/>
            <person name="Albert R."/>
            <person name="Binder M."/>
            <person name="Bloem J."/>
            <person name="Labutti K."/>
            <person name="Salamov A."/>
            <person name="Andreopoulos B."/>
            <person name="Baker S.E."/>
            <person name="Barry K."/>
            <person name="Bills G."/>
            <person name="Bluhm B.H."/>
            <person name="Cannon C."/>
            <person name="Castanera R."/>
            <person name="Culley D.E."/>
            <person name="Daum C."/>
            <person name="Ezra D."/>
            <person name="Gonzalez J.B."/>
            <person name="Henrissat B."/>
            <person name="Kuo A."/>
            <person name="Liang C."/>
            <person name="Lipzen A."/>
            <person name="Lutzoni F."/>
            <person name="Magnuson J."/>
            <person name="Mondo S."/>
            <person name="Nolan M."/>
            <person name="Ohm R."/>
            <person name="Pangilinan J."/>
            <person name="Park H.-J."/>
            <person name="Ramirez L."/>
            <person name="Alfaro M."/>
            <person name="Sun H."/>
            <person name="Tritt A."/>
            <person name="Yoshinaga Y."/>
            <person name="Zwiers L.-H."/>
            <person name="Turgeon B.G."/>
            <person name="Goodwin S.B."/>
            <person name="Spatafora J.W."/>
            <person name="Crous P.W."/>
            <person name="Grigoriev I.V."/>
        </authorList>
    </citation>
    <scope>NUCLEOTIDE SEQUENCE</scope>
    <source>
        <strain evidence="1 3">CBS 781.70</strain>
    </source>
</reference>
<reference evidence="3" key="2">
    <citation type="submission" date="2020-04" db="EMBL/GenBank/DDBJ databases">
        <authorList>
            <consortium name="NCBI Genome Project"/>
        </authorList>
    </citation>
    <scope>NUCLEOTIDE SEQUENCE</scope>
    <source>
        <strain evidence="3">CBS 781.70</strain>
    </source>
</reference>
<evidence type="ECO:0000313" key="3">
    <source>
        <dbReference type="RefSeq" id="XP_033536949.1"/>
    </source>
</evidence>
<dbReference type="Proteomes" id="UP000504638">
    <property type="component" value="Unplaced"/>
</dbReference>
<dbReference type="GeneID" id="54414740"/>
<keyword evidence="2" id="KW-1185">Reference proteome</keyword>
<proteinExistence type="predicted"/>
<gene>
    <name evidence="1 3" type="ORF">P152DRAFT_181885</name>
</gene>
<evidence type="ECO:0000313" key="2">
    <source>
        <dbReference type="Proteomes" id="UP000504638"/>
    </source>
</evidence>
<evidence type="ECO:0000313" key="1">
    <source>
        <dbReference type="EMBL" id="KAF1815318.1"/>
    </source>
</evidence>
<dbReference type="AlphaFoldDB" id="A0A6G1GB51"/>